<dbReference type="Proteomes" id="UP000274578">
    <property type="component" value="Chromosome 1"/>
</dbReference>
<evidence type="ECO:0000313" key="1">
    <source>
        <dbReference type="EMBL" id="VEH15110.1"/>
    </source>
</evidence>
<evidence type="ECO:0000313" key="2">
    <source>
        <dbReference type="Proteomes" id="UP000274578"/>
    </source>
</evidence>
<organism evidence="1 2">
    <name type="scientific">Segatella oris</name>
    <dbReference type="NCBI Taxonomy" id="28135"/>
    <lineage>
        <taxon>Bacteria</taxon>
        <taxon>Pseudomonadati</taxon>
        <taxon>Bacteroidota</taxon>
        <taxon>Bacteroidia</taxon>
        <taxon>Bacteroidales</taxon>
        <taxon>Prevotellaceae</taxon>
        <taxon>Segatella</taxon>
    </lineage>
</organism>
<gene>
    <name evidence="1" type="ORF">NCTC13071_01105</name>
</gene>
<reference evidence="1 2" key="1">
    <citation type="submission" date="2018-12" db="EMBL/GenBank/DDBJ databases">
        <authorList>
            <consortium name="Pathogen Informatics"/>
        </authorList>
    </citation>
    <scope>NUCLEOTIDE SEQUENCE [LARGE SCALE GENOMIC DNA]</scope>
    <source>
        <strain evidence="1 2">NCTC13071</strain>
    </source>
</reference>
<dbReference type="AlphaFoldDB" id="A0A448L581"/>
<dbReference type="EMBL" id="LR134384">
    <property type="protein sequence ID" value="VEH15110.1"/>
    <property type="molecule type" value="Genomic_DNA"/>
</dbReference>
<dbReference type="KEGG" id="poc:NCTC13071_01105"/>
<proteinExistence type="predicted"/>
<accession>A0A448L581</accession>
<protein>
    <submittedName>
        <fullName evidence="1">Uncharacterized protein</fullName>
    </submittedName>
</protein>
<name>A0A448L581_9BACT</name>
<sequence>MFGLTDLCIQAEPSTNIMVTFKSDDAMPQCLLLCVFMLYRFHYQLCWAFDSRQITWSFDTNYAVIS</sequence>